<dbReference type="InterPro" id="IPR051313">
    <property type="entry name" value="Bact_iron-sidero_bind"/>
</dbReference>
<dbReference type="Proteomes" id="UP000030528">
    <property type="component" value="Unassembled WGS sequence"/>
</dbReference>
<dbReference type="PROSITE" id="PS51257">
    <property type="entry name" value="PROKAR_LIPOPROTEIN"/>
    <property type="match status" value="1"/>
</dbReference>
<evidence type="ECO:0000256" key="2">
    <source>
        <dbReference type="ARBA" id="ARBA00008814"/>
    </source>
</evidence>
<evidence type="ECO:0000256" key="1">
    <source>
        <dbReference type="ARBA" id="ARBA00004193"/>
    </source>
</evidence>
<evidence type="ECO:0000256" key="5">
    <source>
        <dbReference type="SAM" id="Coils"/>
    </source>
</evidence>
<dbReference type="RefSeq" id="WP_026800971.1">
    <property type="nucleotide sequence ID" value="NZ_AULI01000011.1"/>
</dbReference>
<reference evidence="9 10" key="1">
    <citation type="submission" date="2013-08" db="EMBL/GenBank/DDBJ databases">
        <authorList>
            <person name="Huang J."/>
            <person name="Wang G."/>
        </authorList>
    </citation>
    <scope>NUCLEOTIDE SEQUENCE [LARGE SCALE GENOMIC DNA]</scope>
    <source>
        <strain evidence="9 10">JSM 076056</strain>
    </source>
</reference>
<organism evidence="9 10">
    <name type="scientific">Pontibacillus halophilus JSM 076056 = DSM 19796</name>
    <dbReference type="NCBI Taxonomy" id="1385510"/>
    <lineage>
        <taxon>Bacteria</taxon>
        <taxon>Bacillati</taxon>
        <taxon>Bacillota</taxon>
        <taxon>Bacilli</taxon>
        <taxon>Bacillales</taxon>
        <taxon>Bacillaceae</taxon>
        <taxon>Pontibacillus</taxon>
    </lineage>
</organism>
<evidence type="ECO:0000313" key="9">
    <source>
        <dbReference type="EMBL" id="KGX91161.1"/>
    </source>
</evidence>
<dbReference type="STRING" id="1385510.GCA_000425205_02655"/>
<dbReference type="AlphaFoldDB" id="A0A0A5GD67"/>
<gene>
    <name evidence="9" type="ORF">N781_05010</name>
</gene>
<comment type="similarity">
    <text evidence="2">Belongs to the bacterial solute-binding protein 8 family.</text>
</comment>
<feature type="coiled-coil region" evidence="5">
    <location>
        <begin position="168"/>
        <end position="195"/>
    </location>
</feature>
<comment type="subcellular location">
    <subcellularLocation>
        <location evidence="1">Cell membrane</location>
        <topology evidence="1">Lipid-anchor</topology>
    </subcellularLocation>
</comment>
<accession>A0A0A5GD67</accession>
<dbReference type="GO" id="GO:0030288">
    <property type="term" value="C:outer membrane-bounded periplasmic space"/>
    <property type="evidence" value="ECO:0007669"/>
    <property type="project" value="TreeGrafter"/>
</dbReference>
<dbReference type="OrthoDB" id="26763at2"/>
<protein>
    <recommendedName>
        <fullName evidence="8">Fe/B12 periplasmic-binding domain-containing protein</fullName>
    </recommendedName>
</protein>
<keyword evidence="5" id="KW-0175">Coiled coil</keyword>
<evidence type="ECO:0000313" key="10">
    <source>
        <dbReference type="Proteomes" id="UP000030528"/>
    </source>
</evidence>
<dbReference type="PROSITE" id="PS50983">
    <property type="entry name" value="FE_B12_PBP"/>
    <property type="match status" value="1"/>
</dbReference>
<evidence type="ECO:0000256" key="7">
    <source>
        <dbReference type="SAM" id="SignalP"/>
    </source>
</evidence>
<dbReference type="eggNOG" id="COG0614">
    <property type="taxonomic scope" value="Bacteria"/>
</dbReference>
<dbReference type="PANTHER" id="PTHR30532:SF10">
    <property type="entry name" value="IRON-UPTAKE SYSTEM-BINDING PROTEIN"/>
    <property type="match status" value="1"/>
</dbReference>
<name>A0A0A5GD67_9BACI</name>
<dbReference type="GO" id="GO:1901678">
    <property type="term" value="P:iron coordination entity transport"/>
    <property type="evidence" value="ECO:0007669"/>
    <property type="project" value="UniProtKB-ARBA"/>
</dbReference>
<keyword evidence="10" id="KW-1185">Reference proteome</keyword>
<proteinExistence type="inferred from homology"/>
<keyword evidence="4 7" id="KW-0732">Signal</keyword>
<dbReference type="EMBL" id="AVPE01000011">
    <property type="protein sequence ID" value="KGX91161.1"/>
    <property type="molecule type" value="Genomic_DNA"/>
</dbReference>
<sequence>MKRKQRSLWFALMAMLLLVLAACGGNDESNEENEGEEAASETTTYEAENGEVEIPANAENIAVLQPYLMDHLLTLGITPHAGPIMSGEEFPAFMKEDLQDTTSLGNTVEPSMETILNANPDLIIGVDKFHSKVEQQLSGMAPTVILKNGFDEDWQTSFQRTAEVVGEEERAEEVLVEFDEKAAEAKQTLDEAIGDETVMVLRVREKELRYYGMRNYSMLYNDLGLARPAEMPGDEEAYTEIALEKLPEINPDHIFMLVQSDKKLEELKNSSIWSELTAVQKDQIYNVDFDIWHMGHGPKASDMVVDKVVESL</sequence>
<keyword evidence="3" id="KW-0813">Transport</keyword>
<dbReference type="Pfam" id="PF01497">
    <property type="entry name" value="Peripla_BP_2"/>
    <property type="match status" value="1"/>
</dbReference>
<comment type="caution">
    <text evidence="9">The sequence shown here is derived from an EMBL/GenBank/DDBJ whole genome shotgun (WGS) entry which is preliminary data.</text>
</comment>
<dbReference type="InterPro" id="IPR002491">
    <property type="entry name" value="ABC_transptr_periplasmic_BD"/>
</dbReference>
<feature type="signal peptide" evidence="7">
    <location>
        <begin position="1"/>
        <end position="21"/>
    </location>
</feature>
<dbReference type="SUPFAM" id="SSF53807">
    <property type="entry name" value="Helical backbone' metal receptor"/>
    <property type="match status" value="1"/>
</dbReference>
<evidence type="ECO:0000256" key="3">
    <source>
        <dbReference type="ARBA" id="ARBA00022448"/>
    </source>
</evidence>
<evidence type="ECO:0000256" key="6">
    <source>
        <dbReference type="SAM" id="MobiDB-lite"/>
    </source>
</evidence>
<feature type="compositionally biased region" description="Acidic residues" evidence="6">
    <location>
        <begin position="28"/>
        <end position="39"/>
    </location>
</feature>
<evidence type="ECO:0000256" key="4">
    <source>
        <dbReference type="ARBA" id="ARBA00022729"/>
    </source>
</evidence>
<dbReference type="Gene3D" id="3.40.50.1980">
    <property type="entry name" value="Nitrogenase molybdenum iron protein domain"/>
    <property type="match status" value="2"/>
</dbReference>
<evidence type="ECO:0000259" key="8">
    <source>
        <dbReference type="PROSITE" id="PS50983"/>
    </source>
</evidence>
<feature type="region of interest" description="Disordered" evidence="6">
    <location>
        <begin position="27"/>
        <end position="47"/>
    </location>
</feature>
<dbReference type="GO" id="GO:0005886">
    <property type="term" value="C:plasma membrane"/>
    <property type="evidence" value="ECO:0007669"/>
    <property type="project" value="UniProtKB-SubCell"/>
</dbReference>
<feature type="domain" description="Fe/B12 periplasmic-binding" evidence="8">
    <location>
        <begin position="60"/>
        <end position="312"/>
    </location>
</feature>
<feature type="chain" id="PRO_5039537353" description="Fe/B12 periplasmic-binding domain-containing protein" evidence="7">
    <location>
        <begin position="22"/>
        <end position="312"/>
    </location>
</feature>
<dbReference type="PANTHER" id="PTHR30532">
    <property type="entry name" value="IRON III DICITRATE-BINDING PERIPLASMIC PROTEIN"/>
    <property type="match status" value="1"/>
</dbReference>